<sequence length="139" mass="14998">MAKSGKGIEFKEAKIMNHKTFTLIIAWCVAISSLAQVEISAESARPPNIVFILADDLGYGDLGCYGQKKIKTPRLDQMAKEGVRFTSHYSGFTVCSPSRCALMTGKHMGHASVTGNGGRLKKEDVTVAMLLKDAGDKTC</sequence>
<dbReference type="SUPFAM" id="SSF53649">
    <property type="entry name" value="Alkaline phosphatase-like"/>
    <property type="match status" value="1"/>
</dbReference>
<dbReference type="PANTHER" id="PTHR42693:SF53">
    <property type="entry name" value="ENDO-4-O-SULFATASE"/>
    <property type="match status" value="1"/>
</dbReference>
<dbReference type="InterPro" id="IPR050738">
    <property type="entry name" value="Sulfatase"/>
</dbReference>
<keyword evidence="2" id="KW-0378">Hydrolase</keyword>
<evidence type="ECO:0000256" key="2">
    <source>
        <dbReference type="ARBA" id="ARBA00022801"/>
    </source>
</evidence>
<evidence type="ECO:0000259" key="3">
    <source>
        <dbReference type="Pfam" id="PF00884"/>
    </source>
</evidence>
<evidence type="ECO:0000256" key="1">
    <source>
        <dbReference type="ARBA" id="ARBA00008779"/>
    </source>
</evidence>
<organism evidence="4">
    <name type="scientific">marine metagenome</name>
    <dbReference type="NCBI Taxonomy" id="408172"/>
    <lineage>
        <taxon>unclassified sequences</taxon>
        <taxon>metagenomes</taxon>
        <taxon>ecological metagenomes</taxon>
    </lineage>
</organism>
<dbReference type="Gene3D" id="3.40.720.10">
    <property type="entry name" value="Alkaline Phosphatase, subunit A"/>
    <property type="match status" value="1"/>
</dbReference>
<dbReference type="Pfam" id="PF00884">
    <property type="entry name" value="Sulfatase"/>
    <property type="match status" value="1"/>
</dbReference>
<protein>
    <recommendedName>
        <fullName evidence="3">Sulfatase N-terminal domain-containing protein</fullName>
    </recommendedName>
</protein>
<dbReference type="EMBL" id="UINC01029553">
    <property type="protein sequence ID" value="SVB12466.1"/>
    <property type="molecule type" value="Genomic_DNA"/>
</dbReference>
<feature type="domain" description="Sulfatase N-terminal" evidence="3">
    <location>
        <begin position="47"/>
        <end position="137"/>
    </location>
</feature>
<proteinExistence type="inferred from homology"/>
<dbReference type="InterPro" id="IPR000917">
    <property type="entry name" value="Sulfatase_N"/>
</dbReference>
<comment type="similarity">
    <text evidence="1">Belongs to the sulfatase family.</text>
</comment>
<gene>
    <name evidence="4" type="ORF">METZ01_LOCUS165320</name>
</gene>
<dbReference type="AlphaFoldDB" id="A0A382BF60"/>
<dbReference type="PANTHER" id="PTHR42693">
    <property type="entry name" value="ARYLSULFATASE FAMILY MEMBER"/>
    <property type="match status" value="1"/>
</dbReference>
<dbReference type="GO" id="GO:0004065">
    <property type="term" value="F:arylsulfatase activity"/>
    <property type="evidence" value="ECO:0007669"/>
    <property type="project" value="TreeGrafter"/>
</dbReference>
<name>A0A382BF60_9ZZZZ</name>
<dbReference type="InterPro" id="IPR017850">
    <property type="entry name" value="Alkaline_phosphatase_core_sf"/>
</dbReference>
<accession>A0A382BF60</accession>
<reference evidence="4" key="1">
    <citation type="submission" date="2018-05" db="EMBL/GenBank/DDBJ databases">
        <authorList>
            <person name="Lanie J.A."/>
            <person name="Ng W.-L."/>
            <person name="Kazmierczak K.M."/>
            <person name="Andrzejewski T.M."/>
            <person name="Davidsen T.M."/>
            <person name="Wayne K.J."/>
            <person name="Tettelin H."/>
            <person name="Glass J.I."/>
            <person name="Rusch D."/>
            <person name="Podicherti R."/>
            <person name="Tsui H.-C.T."/>
            <person name="Winkler M.E."/>
        </authorList>
    </citation>
    <scope>NUCLEOTIDE SEQUENCE</scope>
</reference>
<evidence type="ECO:0000313" key="4">
    <source>
        <dbReference type="EMBL" id="SVB12466.1"/>
    </source>
</evidence>
<feature type="non-terminal residue" evidence="4">
    <location>
        <position position="139"/>
    </location>
</feature>